<evidence type="ECO:0000256" key="3">
    <source>
        <dbReference type="ARBA" id="ARBA00023082"/>
    </source>
</evidence>
<dbReference type="InterPro" id="IPR039425">
    <property type="entry name" value="RNA_pol_sigma-70-like"/>
</dbReference>
<name>A0AAU8FFZ3_9BACT</name>
<dbReference type="InterPro" id="IPR013249">
    <property type="entry name" value="RNA_pol_sigma70_r4_t2"/>
</dbReference>
<reference evidence="6" key="1">
    <citation type="submission" date="2024-06" db="EMBL/GenBank/DDBJ databases">
        <title>Sequencing and assembly of the genome of Dyadobacter sp. strain 676, a symbiont of Cyamopsis tetragonoloba.</title>
        <authorList>
            <person name="Guro P."/>
            <person name="Sazanova A."/>
            <person name="Kuznetsova I."/>
            <person name="Belimov A."/>
            <person name="Safronova V."/>
        </authorList>
    </citation>
    <scope>NUCLEOTIDE SEQUENCE</scope>
    <source>
        <strain evidence="6">676</strain>
    </source>
</reference>
<dbReference type="PANTHER" id="PTHR43133">
    <property type="entry name" value="RNA POLYMERASE ECF-TYPE SIGMA FACTO"/>
    <property type="match status" value="1"/>
</dbReference>
<evidence type="ECO:0000256" key="1">
    <source>
        <dbReference type="ARBA" id="ARBA00010641"/>
    </source>
</evidence>
<dbReference type="InterPro" id="IPR014284">
    <property type="entry name" value="RNA_pol_sigma-70_dom"/>
</dbReference>
<dbReference type="SUPFAM" id="SSF88946">
    <property type="entry name" value="Sigma2 domain of RNA polymerase sigma factors"/>
    <property type="match status" value="1"/>
</dbReference>
<keyword evidence="2" id="KW-0805">Transcription regulation</keyword>
<feature type="domain" description="RNA polymerase sigma factor 70 region 4 type 2" evidence="5">
    <location>
        <begin position="130"/>
        <end position="180"/>
    </location>
</feature>
<dbReference type="InterPro" id="IPR013324">
    <property type="entry name" value="RNA_pol_sigma_r3/r4-like"/>
</dbReference>
<dbReference type="PANTHER" id="PTHR43133:SF46">
    <property type="entry name" value="RNA POLYMERASE SIGMA-70 FACTOR ECF SUBFAMILY"/>
    <property type="match status" value="1"/>
</dbReference>
<organism evidence="6">
    <name type="scientific">Dyadobacter sp. 676</name>
    <dbReference type="NCBI Taxonomy" id="3088362"/>
    <lineage>
        <taxon>Bacteria</taxon>
        <taxon>Pseudomonadati</taxon>
        <taxon>Bacteroidota</taxon>
        <taxon>Cytophagia</taxon>
        <taxon>Cytophagales</taxon>
        <taxon>Spirosomataceae</taxon>
        <taxon>Dyadobacter</taxon>
    </lineage>
</organism>
<dbReference type="SUPFAM" id="SSF88659">
    <property type="entry name" value="Sigma3 and sigma4 domains of RNA polymerase sigma factors"/>
    <property type="match status" value="1"/>
</dbReference>
<dbReference type="InterPro" id="IPR036388">
    <property type="entry name" value="WH-like_DNA-bd_sf"/>
</dbReference>
<keyword evidence="3" id="KW-0731">Sigma factor</keyword>
<dbReference type="AlphaFoldDB" id="A0AAU8FFZ3"/>
<keyword evidence="4" id="KW-0804">Transcription</keyword>
<proteinExistence type="inferred from homology"/>
<dbReference type="Gene3D" id="1.10.10.10">
    <property type="entry name" value="Winged helix-like DNA-binding domain superfamily/Winged helix DNA-binding domain"/>
    <property type="match status" value="1"/>
</dbReference>
<dbReference type="EMBL" id="CP159289">
    <property type="protein sequence ID" value="XCH22602.1"/>
    <property type="molecule type" value="Genomic_DNA"/>
</dbReference>
<dbReference type="InterPro" id="IPR013325">
    <property type="entry name" value="RNA_pol_sigma_r2"/>
</dbReference>
<evidence type="ECO:0000259" key="5">
    <source>
        <dbReference type="Pfam" id="PF08281"/>
    </source>
</evidence>
<evidence type="ECO:0000313" key="6">
    <source>
        <dbReference type="EMBL" id="XCH22602.1"/>
    </source>
</evidence>
<gene>
    <name evidence="6" type="ORF">ABV298_19945</name>
</gene>
<dbReference type="GO" id="GO:0003677">
    <property type="term" value="F:DNA binding"/>
    <property type="evidence" value="ECO:0007669"/>
    <property type="project" value="InterPro"/>
</dbReference>
<sequence length="196" mass="23355">MTHSDPDHDTWLRFISGDPDAFSDLYDRYAGVLYAFGMRYSTDADLVKDCIHDLFIDLHGYRRNLARNVNVRFYLLKSLRRKLHAVYRRSSMLHFDRWDTEDSLAINTFTFSIEQELIMDEKEREILRHLAAEINRLPDRQREILYLRFHQDLDYEEIAAIMQISVPTCRTLIYRALKQLRGKLEFGAILLIMCCQ</sequence>
<dbReference type="NCBIfam" id="TIGR02937">
    <property type="entry name" value="sigma70-ECF"/>
    <property type="match status" value="1"/>
</dbReference>
<dbReference type="GO" id="GO:0006352">
    <property type="term" value="P:DNA-templated transcription initiation"/>
    <property type="evidence" value="ECO:0007669"/>
    <property type="project" value="InterPro"/>
</dbReference>
<evidence type="ECO:0000256" key="2">
    <source>
        <dbReference type="ARBA" id="ARBA00023015"/>
    </source>
</evidence>
<dbReference type="Pfam" id="PF08281">
    <property type="entry name" value="Sigma70_r4_2"/>
    <property type="match status" value="1"/>
</dbReference>
<dbReference type="Gene3D" id="1.10.1740.10">
    <property type="match status" value="1"/>
</dbReference>
<evidence type="ECO:0000256" key="4">
    <source>
        <dbReference type="ARBA" id="ARBA00023163"/>
    </source>
</evidence>
<dbReference type="GO" id="GO:0016987">
    <property type="term" value="F:sigma factor activity"/>
    <property type="evidence" value="ECO:0007669"/>
    <property type="project" value="UniProtKB-KW"/>
</dbReference>
<dbReference type="CDD" id="cd06171">
    <property type="entry name" value="Sigma70_r4"/>
    <property type="match status" value="1"/>
</dbReference>
<protein>
    <submittedName>
        <fullName evidence="6">Sigma-70 family RNA polymerase sigma factor</fullName>
    </submittedName>
</protein>
<accession>A0AAU8FFZ3</accession>
<dbReference type="RefSeq" id="WP_353717930.1">
    <property type="nucleotide sequence ID" value="NZ_CP159289.1"/>
</dbReference>
<comment type="similarity">
    <text evidence="1">Belongs to the sigma-70 factor family. ECF subfamily.</text>
</comment>